<keyword evidence="3" id="KW-1185">Reference proteome</keyword>
<protein>
    <submittedName>
        <fullName evidence="2">ABC-2 type transport system permease protein</fullName>
    </submittedName>
</protein>
<proteinExistence type="predicted"/>
<accession>A0A1H3AHR3</accession>
<gene>
    <name evidence="2" type="ORF">SAMN05421504_102931</name>
</gene>
<dbReference type="OrthoDB" id="4336046at2"/>
<dbReference type="AlphaFoldDB" id="A0A1H3AHR3"/>
<dbReference type="EMBL" id="FNON01000002">
    <property type="protein sequence ID" value="SDX29216.1"/>
    <property type="molecule type" value="Genomic_DNA"/>
</dbReference>
<dbReference type="Proteomes" id="UP000199515">
    <property type="component" value="Unassembled WGS sequence"/>
</dbReference>
<name>A0A1H3AHR3_9PSEU</name>
<keyword evidence="1" id="KW-0472">Membrane</keyword>
<evidence type="ECO:0000313" key="2">
    <source>
        <dbReference type="EMBL" id="SDX29216.1"/>
    </source>
</evidence>
<feature type="transmembrane region" description="Helical" evidence="1">
    <location>
        <begin position="138"/>
        <end position="159"/>
    </location>
</feature>
<dbReference type="RefSeq" id="WP_091288755.1">
    <property type="nucleotide sequence ID" value="NZ_FNON01000002.1"/>
</dbReference>
<feature type="transmembrane region" description="Helical" evidence="1">
    <location>
        <begin position="16"/>
        <end position="36"/>
    </location>
</feature>
<sequence length="248" mass="25980">MSALTAERIKLTSTRAPWVCTGIAVVAALGFSVAFFGLGGPEIQATVSNTQVTASFGRTVMLVLAVIAAASEYNWGTMRLTFQAVPSRTPALLAKGLVIAIWSAVVGLVVGFGCWLVGVLLKPDADLALHTVADWRAVAGQALIFALTALLGVGAGLLLRNTAAALAVVLVWTQLLEGLIMLIPTVGPAIYKWMPFFAAQQFIGGDLTNSQLRIGNLPMNAVAYGAYFAAICLAVFAAGVFLNKRKDV</sequence>
<dbReference type="STRING" id="589385.SAMN05421504_102931"/>
<feature type="transmembrane region" description="Helical" evidence="1">
    <location>
        <begin position="96"/>
        <end position="118"/>
    </location>
</feature>
<evidence type="ECO:0000256" key="1">
    <source>
        <dbReference type="SAM" id="Phobius"/>
    </source>
</evidence>
<feature type="transmembrane region" description="Helical" evidence="1">
    <location>
        <begin position="221"/>
        <end position="242"/>
    </location>
</feature>
<feature type="transmembrane region" description="Helical" evidence="1">
    <location>
        <begin position="166"/>
        <end position="187"/>
    </location>
</feature>
<keyword evidence="1" id="KW-1133">Transmembrane helix</keyword>
<keyword evidence="1" id="KW-0812">Transmembrane</keyword>
<reference evidence="2 3" key="1">
    <citation type="submission" date="2016-10" db="EMBL/GenBank/DDBJ databases">
        <authorList>
            <person name="de Groot N.N."/>
        </authorList>
    </citation>
    <scope>NUCLEOTIDE SEQUENCE [LARGE SCALE GENOMIC DNA]</scope>
    <source>
        <strain evidence="2 3">CPCC 202699</strain>
    </source>
</reference>
<organism evidence="2 3">
    <name type="scientific">Amycolatopsis xylanica</name>
    <dbReference type="NCBI Taxonomy" id="589385"/>
    <lineage>
        <taxon>Bacteria</taxon>
        <taxon>Bacillati</taxon>
        <taxon>Actinomycetota</taxon>
        <taxon>Actinomycetes</taxon>
        <taxon>Pseudonocardiales</taxon>
        <taxon>Pseudonocardiaceae</taxon>
        <taxon>Amycolatopsis</taxon>
    </lineage>
</organism>
<feature type="transmembrane region" description="Helical" evidence="1">
    <location>
        <begin position="56"/>
        <end position="75"/>
    </location>
</feature>
<evidence type="ECO:0000313" key="3">
    <source>
        <dbReference type="Proteomes" id="UP000199515"/>
    </source>
</evidence>